<keyword evidence="1" id="KW-1133">Transmembrane helix</keyword>
<organism evidence="2 3">
    <name type="scientific">Gimesia panareensis</name>
    <dbReference type="NCBI Taxonomy" id="2527978"/>
    <lineage>
        <taxon>Bacteria</taxon>
        <taxon>Pseudomonadati</taxon>
        <taxon>Planctomycetota</taxon>
        <taxon>Planctomycetia</taxon>
        <taxon>Planctomycetales</taxon>
        <taxon>Planctomycetaceae</taxon>
        <taxon>Gimesia</taxon>
    </lineage>
</organism>
<feature type="transmembrane region" description="Helical" evidence="1">
    <location>
        <begin position="292"/>
        <end position="319"/>
    </location>
</feature>
<dbReference type="RefSeq" id="WP_145454566.1">
    <property type="nucleotide sequence ID" value="NZ_CP036317.1"/>
</dbReference>
<accession>A0A518FK97</accession>
<name>A0A518FK97_9PLAN</name>
<dbReference type="Proteomes" id="UP000320839">
    <property type="component" value="Chromosome"/>
</dbReference>
<protein>
    <submittedName>
        <fullName evidence="2">Uncharacterized protein</fullName>
    </submittedName>
</protein>
<evidence type="ECO:0000313" key="2">
    <source>
        <dbReference type="EMBL" id="QDV16756.1"/>
    </source>
</evidence>
<dbReference type="AlphaFoldDB" id="A0A518FK97"/>
<gene>
    <name evidence="2" type="ORF">Pan153_13880</name>
</gene>
<proteinExistence type="predicted"/>
<feature type="transmembrane region" description="Helical" evidence="1">
    <location>
        <begin position="181"/>
        <end position="203"/>
    </location>
</feature>
<reference evidence="2 3" key="1">
    <citation type="submission" date="2019-02" db="EMBL/GenBank/DDBJ databases">
        <title>Deep-cultivation of Planctomycetes and their phenomic and genomic characterization uncovers novel biology.</title>
        <authorList>
            <person name="Wiegand S."/>
            <person name="Jogler M."/>
            <person name="Boedeker C."/>
            <person name="Pinto D."/>
            <person name="Vollmers J."/>
            <person name="Rivas-Marin E."/>
            <person name="Kohn T."/>
            <person name="Peeters S.H."/>
            <person name="Heuer A."/>
            <person name="Rast P."/>
            <person name="Oberbeckmann S."/>
            <person name="Bunk B."/>
            <person name="Jeske O."/>
            <person name="Meyerdierks A."/>
            <person name="Storesund J.E."/>
            <person name="Kallscheuer N."/>
            <person name="Luecker S."/>
            <person name="Lage O.M."/>
            <person name="Pohl T."/>
            <person name="Merkel B.J."/>
            <person name="Hornburger P."/>
            <person name="Mueller R.-W."/>
            <person name="Bruemmer F."/>
            <person name="Labrenz M."/>
            <person name="Spormann A.M."/>
            <person name="Op den Camp H."/>
            <person name="Overmann J."/>
            <person name="Amann R."/>
            <person name="Jetten M.S.M."/>
            <person name="Mascher T."/>
            <person name="Medema M.H."/>
            <person name="Devos D.P."/>
            <person name="Kaster A.-K."/>
            <person name="Ovreas L."/>
            <person name="Rohde M."/>
            <person name="Galperin M.Y."/>
            <person name="Jogler C."/>
        </authorList>
    </citation>
    <scope>NUCLEOTIDE SEQUENCE [LARGE SCALE GENOMIC DNA]</scope>
    <source>
        <strain evidence="2 3">Pan153</strain>
    </source>
</reference>
<feature type="transmembrane region" description="Helical" evidence="1">
    <location>
        <begin position="249"/>
        <end position="272"/>
    </location>
</feature>
<dbReference type="EMBL" id="CP036317">
    <property type="protein sequence ID" value="QDV16756.1"/>
    <property type="molecule type" value="Genomic_DNA"/>
</dbReference>
<keyword evidence="1" id="KW-0472">Membrane</keyword>
<sequence>MSFEFQLQPCQSLADGAQNPAGKDAASEPARPSQWDAMRKLLYAAAAPTPGVDGYYRPHLADCSKVEVALERPDEESDLSGVKVRLYGYSRDNMRFLFTLAEQGNLAILPGGEEGTAVVTAASQEEDVSARWPNAIAVTTPGELMSVLKAGRETLPTFRQEAVAEMKAKSKRSLSSGYRTLLISIVSFVVLRGLFFGLSLLAATANSTSMMPWHFLAGFVGILSIAVLVIGLLISSIQIAQDKGYSGELGFSAVLGIPIVLIVTAFIISVFLRQVDGNFYIWYFYIPQIYILLLRLLASIGAMLLLPVLGLCTLAILPYKIRIKYADMFPV</sequence>
<feature type="transmembrane region" description="Helical" evidence="1">
    <location>
        <begin position="215"/>
        <end position="237"/>
    </location>
</feature>
<keyword evidence="1" id="KW-0812">Transmembrane</keyword>
<evidence type="ECO:0000313" key="3">
    <source>
        <dbReference type="Proteomes" id="UP000320839"/>
    </source>
</evidence>
<evidence type="ECO:0000256" key="1">
    <source>
        <dbReference type="SAM" id="Phobius"/>
    </source>
</evidence>